<dbReference type="Pfam" id="PF02685">
    <property type="entry name" value="Glucokinase"/>
    <property type="match status" value="1"/>
</dbReference>
<comment type="caution">
    <text evidence="5">The sequence shown here is derived from an EMBL/GenBank/DDBJ whole genome shotgun (WGS) entry which is preliminary data.</text>
</comment>
<keyword evidence="1 3" id="KW-0808">Transferase</keyword>
<dbReference type="InterPro" id="IPR050201">
    <property type="entry name" value="Bacterial_glucokinase"/>
</dbReference>
<dbReference type="GO" id="GO:0004340">
    <property type="term" value="F:glucokinase activity"/>
    <property type="evidence" value="ECO:0007669"/>
    <property type="project" value="UniProtKB-EC"/>
</dbReference>
<comment type="catalytic activity">
    <reaction evidence="3">
        <text>D-glucose + ATP = D-glucose 6-phosphate + ADP + H(+)</text>
        <dbReference type="Rhea" id="RHEA:17825"/>
        <dbReference type="ChEBI" id="CHEBI:4167"/>
        <dbReference type="ChEBI" id="CHEBI:15378"/>
        <dbReference type="ChEBI" id="CHEBI:30616"/>
        <dbReference type="ChEBI" id="CHEBI:61548"/>
        <dbReference type="ChEBI" id="CHEBI:456216"/>
        <dbReference type="EC" id="2.7.1.2"/>
    </reaction>
</comment>
<accession>A0ABX0HWE9</accession>
<dbReference type="NCBIfam" id="TIGR00749">
    <property type="entry name" value="glk"/>
    <property type="match status" value="1"/>
</dbReference>
<evidence type="ECO:0000256" key="2">
    <source>
        <dbReference type="ARBA" id="ARBA00022777"/>
    </source>
</evidence>
<dbReference type="CDD" id="cd24008">
    <property type="entry name" value="ASKHA_NBD_GLK"/>
    <property type="match status" value="1"/>
</dbReference>
<keyword evidence="3" id="KW-0963">Cytoplasm</keyword>
<dbReference type="InterPro" id="IPR043129">
    <property type="entry name" value="ATPase_NBD"/>
</dbReference>
<dbReference type="InterPro" id="IPR049874">
    <property type="entry name" value="ROK_cs"/>
</dbReference>
<dbReference type="RefSeq" id="WP_009856695.1">
    <property type="nucleotide sequence ID" value="NZ_JAAOCD010000004.1"/>
</dbReference>
<dbReference type="Gene3D" id="3.40.367.20">
    <property type="match status" value="1"/>
</dbReference>
<dbReference type="InterPro" id="IPR003836">
    <property type="entry name" value="Glucokinase"/>
</dbReference>
<protein>
    <recommendedName>
        <fullName evidence="3">Glucokinase</fullName>
        <ecNumber evidence="3">2.7.1.2</ecNumber>
    </recommendedName>
    <alternativeName>
        <fullName evidence="3">Glucose kinase</fullName>
    </alternativeName>
</protein>
<dbReference type="Gene3D" id="3.30.420.40">
    <property type="match status" value="1"/>
</dbReference>
<name>A0ABX0HWE9_9BURK</name>
<dbReference type="HAMAP" id="MF_00524">
    <property type="entry name" value="Glucokinase"/>
    <property type="match status" value="1"/>
</dbReference>
<comment type="similarity">
    <text evidence="3 4">Belongs to the bacterial glucokinase family.</text>
</comment>
<evidence type="ECO:0000313" key="5">
    <source>
        <dbReference type="EMBL" id="NHK98928.1"/>
    </source>
</evidence>
<evidence type="ECO:0000313" key="6">
    <source>
        <dbReference type="Proteomes" id="UP000802098"/>
    </source>
</evidence>
<dbReference type="PANTHER" id="PTHR47690">
    <property type="entry name" value="GLUCOKINASE"/>
    <property type="match status" value="1"/>
</dbReference>
<reference evidence="5 6" key="1">
    <citation type="submission" date="2020-03" db="EMBL/GenBank/DDBJ databases">
        <title>Rubrivivax benzoatilyticus JA2 (sequenced after 10 years sub-culturing).</title>
        <authorList>
            <person name="Gupta D."/>
            <person name="Chintalapati S."/>
            <person name="Chintalapati V.R."/>
        </authorList>
    </citation>
    <scope>NUCLEOTIDE SEQUENCE [LARGE SCALE GENOMIC DNA]</scope>
    <source>
        <strain evidence="5 6">JA2-Mal</strain>
    </source>
</reference>
<dbReference type="PROSITE" id="PS01125">
    <property type="entry name" value="ROK"/>
    <property type="match status" value="1"/>
</dbReference>
<proteinExistence type="inferred from homology"/>
<evidence type="ECO:0000256" key="4">
    <source>
        <dbReference type="RuleBase" id="RU004046"/>
    </source>
</evidence>
<keyword evidence="2 3" id="KW-0418">Kinase</keyword>
<keyword evidence="3" id="KW-0067">ATP-binding</keyword>
<dbReference type="PANTHER" id="PTHR47690:SF1">
    <property type="entry name" value="GLUCOKINASE"/>
    <property type="match status" value="1"/>
</dbReference>
<keyword evidence="6" id="KW-1185">Reference proteome</keyword>
<dbReference type="SUPFAM" id="SSF53067">
    <property type="entry name" value="Actin-like ATPase domain"/>
    <property type="match status" value="1"/>
</dbReference>
<keyword evidence="3" id="KW-0547">Nucleotide-binding</keyword>
<evidence type="ECO:0000256" key="1">
    <source>
        <dbReference type="ARBA" id="ARBA00022679"/>
    </source>
</evidence>
<evidence type="ECO:0000256" key="3">
    <source>
        <dbReference type="HAMAP-Rule" id="MF_00524"/>
    </source>
</evidence>
<dbReference type="EMBL" id="JAAOCD010000004">
    <property type="protein sequence ID" value="NHK98928.1"/>
    <property type="molecule type" value="Genomic_DNA"/>
</dbReference>
<organism evidence="5 6">
    <name type="scientific">Rubrivivax benzoatilyticus</name>
    <dbReference type="NCBI Taxonomy" id="316997"/>
    <lineage>
        <taxon>Bacteria</taxon>
        <taxon>Pseudomonadati</taxon>
        <taxon>Pseudomonadota</taxon>
        <taxon>Betaproteobacteria</taxon>
        <taxon>Burkholderiales</taxon>
        <taxon>Sphaerotilaceae</taxon>
        <taxon>Rubrivivax</taxon>
    </lineage>
</organism>
<sequence>MNLDAAAGQTWLVADIGGTNARFALVDGPGAAPRDIHRVRCADHPGPVEAAGAYLAERQAAAGAAWRPPSWAAFAVATPVGQDRIELTNSAWSFSRAASEAALGLDGLLMLNDFEALALSLPGLAPRQLRAHGALPSARGTLAVLGPGTGLGVGGLLETAHGWRAIAGEGGHATLAAADDFEAEVLRTVRGEFAHVSAERLLSGIGLPTLYRAVARVRGETAAELTAEDIGTRGASGQDTLCAATLDTFCAMLGGFAGNVALTFGARGGVFIGGGIVPHFADFFFASRFRERFESKGRFRAYLEAIPTALIVEPYAALYGAAAAIEARRRRAGSTGHAA</sequence>
<dbReference type="EC" id="2.7.1.2" evidence="3"/>
<comment type="subcellular location">
    <subcellularLocation>
        <location evidence="3">Cytoplasm</location>
    </subcellularLocation>
</comment>
<keyword evidence="3" id="KW-0324">Glycolysis</keyword>
<dbReference type="Proteomes" id="UP000802098">
    <property type="component" value="Unassembled WGS sequence"/>
</dbReference>
<feature type="binding site" evidence="3">
    <location>
        <begin position="14"/>
        <end position="19"/>
    </location>
    <ligand>
        <name>ATP</name>
        <dbReference type="ChEBI" id="CHEBI:30616"/>
    </ligand>
</feature>
<gene>
    <name evidence="3 5" type="primary">glk</name>
    <name evidence="5" type="ORF">G7087_11125</name>
</gene>